<dbReference type="PANTHER" id="PTHR42944">
    <property type="entry name" value="ADENINE DNA GLYCOSYLASE"/>
    <property type="match status" value="1"/>
</dbReference>
<dbReference type="InterPro" id="IPR029119">
    <property type="entry name" value="MutY_C"/>
</dbReference>
<dbReference type="GO" id="GO:0046872">
    <property type="term" value="F:metal ion binding"/>
    <property type="evidence" value="ECO:0007669"/>
    <property type="project" value="UniProtKB-UniRule"/>
</dbReference>
<dbReference type="AlphaFoldDB" id="A0A246IF21"/>
<dbReference type="Pfam" id="PF00730">
    <property type="entry name" value="HhH-GPD"/>
    <property type="match status" value="1"/>
</dbReference>
<dbReference type="FunFam" id="1.10.340.30:FF:000002">
    <property type="entry name" value="Adenine DNA glycosylase"/>
    <property type="match status" value="1"/>
</dbReference>
<dbReference type="Gene3D" id="1.10.340.30">
    <property type="entry name" value="Hypothetical protein, domain 2"/>
    <property type="match status" value="1"/>
</dbReference>
<keyword evidence="13 14" id="KW-0326">Glycosidase</keyword>
<dbReference type="SUPFAM" id="SSF48150">
    <property type="entry name" value="DNA-glycosylase"/>
    <property type="match status" value="1"/>
</dbReference>
<keyword evidence="10 14" id="KW-0408">Iron</keyword>
<dbReference type="InterPro" id="IPR000445">
    <property type="entry name" value="HhH_motif"/>
</dbReference>
<dbReference type="Gene3D" id="1.10.1670.10">
    <property type="entry name" value="Helix-hairpin-Helix base-excision DNA repair enzymes (C-terminal)"/>
    <property type="match status" value="1"/>
</dbReference>
<keyword evidence="12" id="KW-0234">DNA repair</keyword>
<gene>
    <name evidence="16" type="primary">mutY</name>
    <name evidence="16" type="ORF">CEE63_02770</name>
</gene>
<dbReference type="Pfam" id="PF00633">
    <property type="entry name" value="HHH"/>
    <property type="match status" value="1"/>
</dbReference>
<evidence type="ECO:0000256" key="11">
    <source>
        <dbReference type="ARBA" id="ARBA00023014"/>
    </source>
</evidence>
<name>A0A246IF21_STEMA</name>
<evidence type="ECO:0000256" key="14">
    <source>
        <dbReference type="RuleBase" id="RU365096"/>
    </source>
</evidence>
<dbReference type="NCBIfam" id="TIGR01084">
    <property type="entry name" value="mutY"/>
    <property type="match status" value="1"/>
</dbReference>
<evidence type="ECO:0000256" key="13">
    <source>
        <dbReference type="ARBA" id="ARBA00023295"/>
    </source>
</evidence>
<dbReference type="GO" id="GO:0000701">
    <property type="term" value="F:purine-specific mismatch base pair DNA N-glycosylase activity"/>
    <property type="evidence" value="ECO:0007669"/>
    <property type="project" value="UniProtKB-EC"/>
</dbReference>
<proteinExistence type="inferred from homology"/>
<dbReference type="InterPro" id="IPR003265">
    <property type="entry name" value="HhH-GPD_domain"/>
</dbReference>
<evidence type="ECO:0000256" key="4">
    <source>
        <dbReference type="ARBA" id="ARBA00012045"/>
    </source>
</evidence>
<dbReference type="SMART" id="SM00478">
    <property type="entry name" value="ENDO3c"/>
    <property type="match status" value="1"/>
</dbReference>
<evidence type="ECO:0000256" key="9">
    <source>
        <dbReference type="ARBA" id="ARBA00022801"/>
    </source>
</evidence>
<dbReference type="InterPro" id="IPR044298">
    <property type="entry name" value="MIG/MutY"/>
</dbReference>
<evidence type="ECO:0000256" key="5">
    <source>
        <dbReference type="ARBA" id="ARBA00022023"/>
    </source>
</evidence>
<dbReference type="RefSeq" id="WP_088496297.1">
    <property type="nucleotide sequence ID" value="NZ_CP104289.1"/>
</dbReference>
<comment type="caution">
    <text evidence="16">The sequence shown here is derived from an EMBL/GenBank/DDBJ whole genome shotgun (WGS) entry which is preliminary data.</text>
</comment>
<dbReference type="InterPro" id="IPR004035">
    <property type="entry name" value="Endouclease-III_FeS-bd_BS"/>
</dbReference>
<dbReference type="GO" id="GO:0006284">
    <property type="term" value="P:base-excision repair"/>
    <property type="evidence" value="ECO:0007669"/>
    <property type="project" value="UniProtKB-UniRule"/>
</dbReference>
<comment type="similarity">
    <text evidence="3 14">Belongs to the Nth/MutY family.</text>
</comment>
<dbReference type="CDD" id="cd00056">
    <property type="entry name" value="ENDO3c"/>
    <property type="match status" value="1"/>
</dbReference>
<keyword evidence="7" id="KW-0479">Metal-binding</keyword>
<dbReference type="InterPro" id="IPR023170">
    <property type="entry name" value="HhH_base_excis_C"/>
</dbReference>
<evidence type="ECO:0000256" key="8">
    <source>
        <dbReference type="ARBA" id="ARBA00022763"/>
    </source>
</evidence>
<sequence length="374" mass="41826">MPRQPHASADTAKEDDFVARLLHWFDDHGRHDLPWQHPRSPYRVWLSEIMLQQTQVATVIPYFQRFLQHFPTLPDLAAASNDAVMAQWAGLGYYARARNLHAAAKRCVELHDGDLPRDFDALHALPGIGRSTAGAILSQAWNDPLAILDGNVKRVLSRYHGIDGFPGLPAIEKQLWAIADAHVTQVPAGRMADYTQAQMDLGATVCSRAKPACVICPLQDACVARREGRTAELPTPKPSKTLPEREAVALLLRDAQQRVLLQKRPDTGIWAQLWTLPQAEAGSDLQDWFDAHVDGSLEDAEELPVLQHTFSHYRLHLQVLSRKVRGLRVEEPTLRWVANDELPALGLPAPIRKLLDGATIKTPKRNSSKPRNHE</sequence>
<evidence type="ECO:0000256" key="6">
    <source>
        <dbReference type="ARBA" id="ARBA00022485"/>
    </source>
</evidence>
<dbReference type="SUPFAM" id="SSF55811">
    <property type="entry name" value="Nudix"/>
    <property type="match status" value="1"/>
</dbReference>
<evidence type="ECO:0000259" key="15">
    <source>
        <dbReference type="SMART" id="SM00478"/>
    </source>
</evidence>
<keyword evidence="6" id="KW-0004">4Fe-4S</keyword>
<dbReference type="InterPro" id="IPR004036">
    <property type="entry name" value="Endonuclease-III-like_CS2"/>
</dbReference>
<dbReference type="EC" id="3.2.2.31" evidence="4 14"/>
<keyword evidence="11" id="KW-0411">Iron-sulfur</keyword>
<accession>A0A246IF21</accession>
<evidence type="ECO:0000256" key="1">
    <source>
        <dbReference type="ARBA" id="ARBA00000843"/>
    </source>
</evidence>
<evidence type="ECO:0000313" key="16">
    <source>
        <dbReference type="EMBL" id="OWQ78206.1"/>
    </source>
</evidence>
<dbReference type="GO" id="GO:0051539">
    <property type="term" value="F:4 iron, 4 sulfur cluster binding"/>
    <property type="evidence" value="ECO:0007669"/>
    <property type="project" value="UniProtKB-UniRule"/>
</dbReference>
<dbReference type="Proteomes" id="UP000197090">
    <property type="component" value="Unassembled WGS sequence"/>
</dbReference>
<comment type="function">
    <text evidence="2">Adenine glycosylase active on G-A mispairs. MutY also corrects error-prone DNA synthesis past GO lesions which are due to the oxidatively damaged form of guanine: 7,8-dihydro-8-oxoguanine (8-oxo-dGTP).</text>
</comment>
<feature type="domain" description="HhH-GPD" evidence="15">
    <location>
        <begin position="50"/>
        <end position="204"/>
    </location>
</feature>
<evidence type="ECO:0000256" key="12">
    <source>
        <dbReference type="ARBA" id="ARBA00023204"/>
    </source>
</evidence>
<keyword evidence="8 14" id="KW-0227">DNA damage</keyword>
<dbReference type="GO" id="GO:0006298">
    <property type="term" value="P:mismatch repair"/>
    <property type="evidence" value="ECO:0007669"/>
    <property type="project" value="TreeGrafter"/>
</dbReference>
<dbReference type="InterPro" id="IPR005760">
    <property type="entry name" value="A/G_AdeGlyc_MutY"/>
</dbReference>
<organism evidence="16 17">
    <name type="scientific">Stenotrophomonas maltophilia</name>
    <name type="common">Pseudomonas maltophilia</name>
    <name type="synonym">Xanthomonas maltophilia</name>
    <dbReference type="NCBI Taxonomy" id="40324"/>
    <lineage>
        <taxon>Bacteria</taxon>
        <taxon>Pseudomonadati</taxon>
        <taxon>Pseudomonadota</taxon>
        <taxon>Gammaproteobacteria</taxon>
        <taxon>Lysobacterales</taxon>
        <taxon>Lysobacteraceae</taxon>
        <taxon>Stenotrophomonas</taxon>
        <taxon>Stenotrophomonas maltophilia group</taxon>
    </lineage>
</organism>
<dbReference type="CDD" id="cd03431">
    <property type="entry name" value="NUDIX_DNA_Glycosylase_C-MutY"/>
    <property type="match status" value="1"/>
</dbReference>
<reference evidence="16 17" key="1">
    <citation type="submission" date="2017-06" db="EMBL/GenBank/DDBJ databases">
        <authorList>
            <person name="Kim H.J."/>
            <person name="Triplett B.A."/>
        </authorList>
    </citation>
    <scope>NUCLEOTIDE SEQUENCE [LARGE SCALE GENOMIC DNA]</scope>
    <source>
        <strain evidence="16 17">594</strain>
    </source>
</reference>
<dbReference type="EMBL" id="NIVX01000024">
    <property type="protein sequence ID" value="OWQ78206.1"/>
    <property type="molecule type" value="Genomic_DNA"/>
</dbReference>
<evidence type="ECO:0000256" key="10">
    <source>
        <dbReference type="ARBA" id="ARBA00023004"/>
    </source>
</evidence>
<comment type="cofactor">
    <cofactor evidence="14">
        <name>[4Fe-4S] cluster</name>
        <dbReference type="ChEBI" id="CHEBI:49883"/>
    </cofactor>
    <text evidence="14">Binds 1 [4Fe-4S] cluster.</text>
</comment>
<evidence type="ECO:0000256" key="3">
    <source>
        <dbReference type="ARBA" id="ARBA00008343"/>
    </source>
</evidence>
<dbReference type="GO" id="GO:0034039">
    <property type="term" value="F:8-oxo-7,8-dihydroguanine DNA N-glycosylase activity"/>
    <property type="evidence" value="ECO:0007669"/>
    <property type="project" value="TreeGrafter"/>
</dbReference>
<dbReference type="InterPro" id="IPR011257">
    <property type="entry name" value="DNA_glycosylase"/>
</dbReference>
<dbReference type="PANTHER" id="PTHR42944:SF1">
    <property type="entry name" value="ADENINE DNA GLYCOSYLASE"/>
    <property type="match status" value="1"/>
</dbReference>
<dbReference type="GO" id="GO:0035485">
    <property type="term" value="F:adenine/guanine mispair binding"/>
    <property type="evidence" value="ECO:0007669"/>
    <property type="project" value="TreeGrafter"/>
</dbReference>
<dbReference type="Pfam" id="PF14815">
    <property type="entry name" value="NUDIX_4"/>
    <property type="match status" value="1"/>
</dbReference>
<dbReference type="GO" id="GO:0032357">
    <property type="term" value="F:oxidized purine DNA binding"/>
    <property type="evidence" value="ECO:0007669"/>
    <property type="project" value="TreeGrafter"/>
</dbReference>
<dbReference type="Gene3D" id="3.90.79.10">
    <property type="entry name" value="Nucleoside Triphosphate Pyrophosphohydrolase"/>
    <property type="match status" value="1"/>
</dbReference>
<evidence type="ECO:0000256" key="2">
    <source>
        <dbReference type="ARBA" id="ARBA00002933"/>
    </source>
</evidence>
<protein>
    <recommendedName>
        <fullName evidence="5 14">Adenine DNA glycosylase</fullName>
        <ecNumber evidence="4 14">3.2.2.31</ecNumber>
    </recommendedName>
</protein>
<evidence type="ECO:0000313" key="17">
    <source>
        <dbReference type="Proteomes" id="UP000197090"/>
    </source>
</evidence>
<dbReference type="InterPro" id="IPR015797">
    <property type="entry name" value="NUDIX_hydrolase-like_dom_sf"/>
</dbReference>
<evidence type="ECO:0000256" key="7">
    <source>
        <dbReference type="ARBA" id="ARBA00022723"/>
    </source>
</evidence>
<comment type="catalytic activity">
    <reaction evidence="1 14">
        <text>Hydrolyzes free adenine bases from 7,8-dihydro-8-oxoguanine:adenine mismatched double-stranded DNA, leaving an apurinic site.</text>
        <dbReference type="EC" id="3.2.2.31"/>
    </reaction>
</comment>
<dbReference type="PROSITE" id="PS00764">
    <property type="entry name" value="ENDONUCLEASE_III_1"/>
    <property type="match status" value="1"/>
</dbReference>
<dbReference type="PROSITE" id="PS01155">
    <property type="entry name" value="ENDONUCLEASE_III_2"/>
    <property type="match status" value="1"/>
</dbReference>
<keyword evidence="9" id="KW-0378">Hydrolase</keyword>